<name>T0L2S9_9MICR</name>
<evidence type="ECO:0000256" key="1">
    <source>
        <dbReference type="SAM" id="MobiDB-lite"/>
    </source>
</evidence>
<dbReference type="VEuPathDB" id="MicrosporidiaDB:NAPIS_ORF00567"/>
<dbReference type="AlphaFoldDB" id="T0L2S9"/>
<dbReference type="Proteomes" id="UP000053780">
    <property type="component" value="Unassembled WGS sequence"/>
</dbReference>
<feature type="region of interest" description="Disordered" evidence="1">
    <location>
        <begin position="85"/>
        <end position="135"/>
    </location>
</feature>
<proteinExistence type="predicted"/>
<evidence type="ECO:0000313" key="2">
    <source>
        <dbReference type="EMBL" id="EQB61857.1"/>
    </source>
</evidence>
<organism evidence="2 3">
    <name type="scientific">Vairimorpha apis BRL 01</name>
    <dbReference type="NCBI Taxonomy" id="1037528"/>
    <lineage>
        <taxon>Eukaryota</taxon>
        <taxon>Fungi</taxon>
        <taxon>Fungi incertae sedis</taxon>
        <taxon>Microsporidia</taxon>
        <taxon>Nosematidae</taxon>
        <taxon>Vairimorpha</taxon>
    </lineage>
</organism>
<sequence>MVSYSDYSYKNYKNPTRSDCKRFRYERYNFNLSNNKTESSNHLTNDNEDITKDFCNKIRSNVEYKLNSDVSITKIRKSKNKSVIRSNNYNSNSKNKSNIKSIHNNTFTPTNKSNSNNISNTISSNSNINNKSNHNNKIKTKISKSKANLIKNLFKVKMINNRNKTFFNFNDNQPIDFTKSNFNKITLEKIDDNINEIKLKDNVHGNIIFNDNNLPIKLKDNVHGNIIINDNNLPCTSTSIGNKFGDTRFNIDNERVSGLSNVGCVNDNFSFNCSGMGNSCLDTNVLENGGDSNSILPIHIVSSNATPIYINNSILHQNLLIILKMHLHQNI</sequence>
<protein>
    <submittedName>
        <fullName evidence="2">Uncharacterized protein</fullName>
    </submittedName>
</protein>
<evidence type="ECO:0000313" key="3">
    <source>
        <dbReference type="Proteomes" id="UP000053780"/>
    </source>
</evidence>
<dbReference type="HOGENOM" id="CLU_839617_0_0_1"/>
<reference evidence="2 3" key="1">
    <citation type="journal article" date="2013" name="BMC Genomics">
        <title>Genome sequencing and comparative genomics of honey bee microsporidia, Nosema apis reveal novel insights into host-parasite interactions.</title>
        <authorList>
            <person name="Chen Yp."/>
            <person name="Pettis J.S."/>
            <person name="Zhao Y."/>
            <person name="Liu X."/>
            <person name="Tallon L.J."/>
            <person name="Sadzewicz L.D."/>
            <person name="Li R."/>
            <person name="Zheng H."/>
            <person name="Huang S."/>
            <person name="Zhang X."/>
            <person name="Hamilton M.C."/>
            <person name="Pernal S.F."/>
            <person name="Melathopoulos A.P."/>
            <person name="Yan X."/>
            <person name="Evans J.D."/>
        </authorList>
    </citation>
    <scope>NUCLEOTIDE SEQUENCE [LARGE SCALE GENOMIC DNA]</scope>
    <source>
        <strain evidence="2 3">BRL 01</strain>
    </source>
</reference>
<accession>T0L2S9</accession>
<keyword evidence="3" id="KW-1185">Reference proteome</keyword>
<dbReference type="EMBL" id="KE647074">
    <property type="protein sequence ID" value="EQB61857.1"/>
    <property type="molecule type" value="Genomic_DNA"/>
</dbReference>
<gene>
    <name evidence="2" type="ORF">NAPIS_ORF00567</name>
</gene>
<feature type="compositionally biased region" description="Low complexity" evidence="1">
    <location>
        <begin position="85"/>
        <end position="133"/>
    </location>
</feature>